<evidence type="ECO:0000313" key="4">
    <source>
        <dbReference type="Proteomes" id="UP000182938"/>
    </source>
</evidence>
<gene>
    <name evidence="1" type="ORF">ASJ30_11060</name>
    <name evidence="2" type="ORF">IGS73_12505</name>
    <name evidence="3" type="ORF">SAMN06296429_104266</name>
</gene>
<evidence type="ECO:0000313" key="6">
    <source>
        <dbReference type="Proteomes" id="UP000593998"/>
    </source>
</evidence>
<evidence type="ECO:0000313" key="1">
    <source>
        <dbReference type="EMBL" id="APH01999.1"/>
    </source>
</evidence>
<dbReference type="EMBL" id="CP013290">
    <property type="protein sequence ID" value="APH01999.1"/>
    <property type="molecule type" value="Genomic_DNA"/>
</dbReference>
<evidence type="ECO:0000313" key="2">
    <source>
        <dbReference type="EMBL" id="QOK21930.1"/>
    </source>
</evidence>
<dbReference type="Proteomes" id="UP000182938">
    <property type="component" value="Chromosome"/>
</dbReference>
<proteinExistence type="predicted"/>
<reference evidence="2 6" key="3">
    <citation type="submission" date="2020-10" db="EMBL/GenBank/DDBJ databases">
        <title>Janibacter indicus TT2 genome sequence.</title>
        <authorList>
            <person name="Lee K."/>
            <person name="Ganzorig M."/>
        </authorList>
    </citation>
    <scope>NUCLEOTIDE SEQUENCE [LARGE SCALE GENOMIC DNA]</scope>
    <source>
        <strain evidence="2 6">TT2</strain>
    </source>
</reference>
<dbReference type="EMBL" id="CP062789">
    <property type="protein sequence ID" value="QOK21930.1"/>
    <property type="molecule type" value="Genomic_DNA"/>
</dbReference>
<dbReference type="KEGG" id="jte:ASJ30_11060"/>
<evidence type="ECO:0008006" key="7">
    <source>
        <dbReference type="Google" id="ProtNLM"/>
    </source>
</evidence>
<reference evidence="3 5" key="2">
    <citation type="submission" date="2017-04" db="EMBL/GenBank/DDBJ databases">
        <authorList>
            <person name="Afonso C.L."/>
            <person name="Miller P.J."/>
            <person name="Scott M.A."/>
            <person name="Spackman E."/>
            <person name="Goraichik I."/>
            <person name="Dimitrov K.M."/>
            <person name="Suarez D.L."/>
            <person name="Swayne D.E."/>
        </authorList>
    </citation>
    <scope>NUCLEOTIDE SEQUENCE [LARGE SCALE GENOMIC DNA]</scope>
    <source>
        <strain evidence="3 5">CGMCC 1.12511</strain>
    </source>
</reference>
<evidence type="ECO:0000313" key="5">
    <source>
        <dbReference type="Proteomes" id="UP000192634"/>
    </source>
</evidence>
<dbReference type="OrthoDB" id="3827359at2"/>
<dbReference type="RefSeq" id="WP_072625151.1">
    <property type="nucleotide sequence ID" value="NZ_CP013290.1"/>
</dbReference>
<name>A0A1L3MI61_9MICO</name>
<accession>A0A1L3MI61</accession>
<reference evidence="1 4" key="1">
    <citation type="submission" date="2015-11" db="EMBL/GenBank/DDBJ databases">
        <authorList>
            <person name="Zhang Y."/>
            <person name="Guo Z."/>
        </authorList>
    </citation>
    <scope>NUCLEOTIDE SEQUENCE [LARGE SCALE GENOMIC DNA]</scope>
    <source>
        <strain evidence="1 4">YFY001</strain>
    </source>
</reference>
<accession>A0A1W1ZVW2</accession>
<evidence type="ECO:0000313" key="3">
    <source>
        <dbReference type="EMBL" id="SMC52554.1"/>
    </source>
</evidence>
<protein>
    <recommendedName>
        <fullName evidence="7">Fis family transcriptional regulator</fullName>
    </recommendedName>
</protein>
<sequence length="179" mass="19038">MRWDRLFDDLEAQLAARARLELDAEVAERTRTERSKITLGERVVGATGSALVVRLRGATVVRGVLEDSGDGWLLLVEPTGRQSLVATAAVLGISGLGRPRDDTRARRFGIGSALRGISRDRRAVVVVDVDGGSVHGTIDAVGADAFDIAEHPLDSPRRAEHLLGERVIPFAAVAVVGSA</sequence>
<dbReference type="Proteomes" id="UP000192634">
    <property type="component" value="Unassembled WGS sequence"/>
</dbReference>
<dbReference type="AlphaFoldDB" id="A0A1L3MI61"/>
<dbReference type="Proteomes" id="UP000593998">
    <property type="component" value="Chromosome"/>
</dbReference>
<organism evidence="1 4">
    <name type="scientific">Janibacter indicus</name>
    <dbReference type="NCBI Taxonomy" id="857417"/>
    <lineage>
        <taxon>Bacteria</taxon>
        <taxon>Bacillati</taxon>
        <taxon>Actinomycetota</taxon>
        <taxon>Actinomycetes</taxon>
        <taxon>Micrococcales</taxon>
        <taxon>Intrasporangiaceae</taxon>
        <taxon>Janibacter</taxon>
    </lineage>
</organism>
<keyword evidence="4" id="KW-1185">Reference proteome</keyword>
<dbReference type="EMBL" id="FWXN01000004">
    <property type="protein sequence ID" value="SMC52554.1"/>
    <property type="molecule type" value="Genomic_DNA"/>
</dbReference>